<keyword evidence="6" id="KW-1185">Reference proteome</keyword>
<dbReference type="PANTHER" id="PTHR30404:SF0">
    <property type="entry name" value="N-ACETYLMURAMOYL-L-ALANINE AMIDASE AMIC"/>
    <property type="match status" value="1"/>
</dbReference>
<evidence type="ECO:0000256" key="2">
    <source>
        <dbReference type="SAM" id="MobiDB-lite"/>
    </source>
</evidence>
<evidence type="ECO:0000256" key="1">
    <source>
        <dbReference type="ARBA" id="ARBA00022801"/>
    </source>
</evidence>
<dbReference type="AlphaFoldDB" id="A0A927C6T6"/>
<keyword evidence="1" id="KW-0378">Hydrolase</keyword>
<dbReference type="Pfam" id="PF11741">
    <property type="entry name" value="AMIN"/>
    <property type="match status" value="1"/>
</dbReference>
<dbReference type="RefSeq" id="WP_190925013.1">
    <property type="nucleotide sequence ID" value="NZ_JACXJA010000005.1"/>
</dbReference>
<dbReference type="SUPFAM" id="SSF55383">
    <property type="entry name" value="Copper amine oxidase, domain N"/>
    <property type="match status" value="1"/>
</dbReference>
<feature type="compositionally biased region" description="Basic and acidic residues" evidence="2">
    <location>
        <begin position="582"/>
        <end position="596"/>
    </location>
</feature>
<dbReference type="EMBL" id="JACXJA010000005">
    <property type="protein sequence ID" value="MBD2861203.1"/>
    <property type="molecule type" value="Genomic_DNA"/>
</dbReference>
<feature type="region of interest" description="Disordered" evidence="2">
    <location>
        <begin position="149"/>
        <end position="229"/>
    </location>
</feature>
<feature type="chain" id="PRO_5037311411" evidence="3">
    <location>
        <begin position="26"/>
        <end position="619"/>
    </location>
</feature>
<feature type="compositionally biased region" description="Gly residues" evidence="2">
    <location>
        <begin position="186"/>
        <end position="199"/>
    </location>
</feature>
<dbReference type="GO" id="GO:0008745">
    <property type="term" value="F:N-acetylmuramoyl-L-alanine amidase activity"/>
    <property type="evidence" value="ECO:0007669"/>
    <property type="project" value="InterPro"/>
</dbReference>
<evidence type="ECO:0000259" key="4">
    <source>
        <dbReference type="SMART" id="SM00646"/>
    </source>
</evidence>
<protein>
    <submittedName>
        <fullName evidence="5">N-acetylmuramoyl-L-alanine amidase</fullName>
    </submittedName>
</protein>
<feature type="domain" description="MurNAc-LAA" evidence="4">
    <location>
        <begin position="407"/>
        <end position="514"/>
    </location>
</feature>
<dbReference type="InterPro" id="IPR012854">
    <property type="entry name" value="Cu_amine_oxidase-like_N"/>
</dbReference>
<dbReference type="Gene3D" id="2.60.40.3500">
    <property type="match status" value="1"/>
</dbReference>
<feature type="signal peptide" evidence="3">
    <location>
        <begin position="1"/>
        <end position="25"/>
    </location>
</feature>
<keyword evidence="3" id="KW-0732">Signal</keyword>
<evidence type="ECO:0000313" key="5">
    <source>
        <dbReference type="EMBL" id="MBD2861203.1"/>
    </source>
</evidence>
<dbReference type="Pfam" id="PF07833">
    <property type="entry name" value="Cu_amine_oxidN1"/>
    <property type="match status" value="1"/>
</dbReference>
<reference evidence="5" key="1">
    <citation type="submission" date="2020-09" db="EMBL/GenBank/DDBJ databases">
        <title>A novel bacterium of genus Paenibacillus, isolated from South China Sea.</title>
        <authorList>
            <person name="Huang H."/>
            <person name="Mo K."/>
            <person name="Hu Y."/>
        </authorList>
    </citation>
    <scope>NUCLEOTIDE SEQUENCE</scope>
    <source>
        <strain evidence="5">IB182363</strain>
    </source>
</reference>
<sequence length="619" mass="65848">MKYVKVLLPVLLVALLFMIPVQANAADNPIQLYLNSKKLEPEVPPKIIGAGVTVVPVRIVSQELGAKVDWNDQERKVKVEQGEKVIEMKIDDKVVKVNGKSEELEEAPMIVDGNTLVPIRFIAEQLGLMVGWDQVTQSVMLFKLAQESTETGKDGQAPEGSNDPNSGGDTSGKPGEGGKPQEPSGNGNGNGNGTSGSSGDGKPSTGTSGSGGSEKPTDTKKPEGGSSAEESVLAVLTKLEAVKDEIVIQTSAAVKPASFTLRDPFRIVIDLPNTGLGSFVKPAGPGQVVEVPIQHPKIDKVRYAQFSDNPSTVRIVFDMKQNSDYHLTENKTTKQWSISFTDKQFSVVIDAGHGGSDPGAGSINSRSEKDFTLAVANKVYKLLQKVPSIKTIMTRKDDTYPTLQERVDLANGKKVDLFVSIHGNSFKPSISGTETYYSRPDSLAFANIMHRHVIAAAGLPDRSVRKSDFKVIRETTMPAVLLEIGYLSNDSDEAQMYSQQFQDKVAEAIVAGIKEQLQIGSEAGAKKAVESNSANKPSGTGETDKSNPVKAAAPGTDKADTAKSDGAKAGTSKPGTTTSDTSKSDASKSDYTKSDTSKAQTQTADKSAQSDSKTAQSVK</sequence>
<organism evidence="5 6">
    <name type="scientific">Paenibacillus oceani</name>
    <dbReference type="NCBI Taxonomy" id="2772510"/>
    <lineage>
        <taxon>Bacteria</taxon>
        <taxon>Bacillati</taxon>
        <taxon>Bacillota</taxon>
        <taxon>Bacilli</taxon>
        <taxon>Bacillales</taxon>
        <taxon>Paenibacillaceae</taxon>
        <taxon>Paenibacillus</taxon>
    </lineage>
</organism>
<dbReference type="GO" id="GO:0009253">
    <property type="term" value="P:peptidoglycan catabolic process"/>
    <property type="evidence" value="ECO:0007669"/>
    <property type="project" value="InterPro"/>
</dbReference>
<dbReference type="GO" id="GO:0030288">
    <property type="term" value="C:outer membrane-bounded periplasmic space"/>
    <property type="evidence" value="ECO:0007669"/>
    <property type="project" value="TreeGrafter"/>
</dbReference>
<feature type="compositionally biased region" description="Polar residues" evidence="2">
    <location>
        <begin position="599"/>
        <end position="619"/>
    </location>
</feature>
<feature type="region of interest" description="Disordered" evidence="2">
    <location>
        <begin position="528"/>
        <end position="619"/>
    </location>
</feature>
<dbReference type="Gene3D" id="3.40.630.40">
    <property type="entry name" value="Zn-dependent exopeptidases"/>
    <property type="match status" value="1"/>
</dbReference>
<dbReference type="InterPro" id="IPR021731">
    <property type="entry name" value="AMIN_dom"/>
</dbReference>
<dbReference type="SUPFAM" id="SSF53187">
    <property type="entry name" value="Zn-dependent exopeptidases"/>
    <property type="match status" value="1"/>
</dbReference>
<dbReference type="Gene3D" id="3.30.457.10">
    <property type="entry name" value="Copper amine oxidase-like, N-terminal domain"/>
    <property type="match status" value="1"/>
</dbReference>
<dbReference type="InterPro" id="IPR002508">
    <property type="entry name" value="MurNAc-LAA_cat"/>
</dbReference>
<feature type="compositionally biased region" description="Basic and acidic residues" evidence="2">
    <location>
        <begin position="557"/>
        <end position="566"/>
    </location>
</feature>
<dbReference type="Proteomes" id="UP000639396">
    <property type="component" value="Unassembled WGS sequence"/>
</dbReference>
<proteinExistence type="predicted"/>
<feature type="compositionally biased region" description="Polar residues" evidence="2">
    <location>
        <begin position="530"/>
        <end position="541"/>
    </location>
</feature>
<evidence type="ECO:0000313" key="6">
    <source>
        <dbReference type="Proteomes" id="UP000639396"/>
    </source>
</evidence>
<dbReference type="PANTHER" id="PTHR30404">
    <property type="entry name" value="N-ACETYLMURAMOYL-L-ALANINE AMIDASE"/>
    <property type="match status" value="1"/>
</dbReference>
<dbReference type="InterPro" id="IPR036582">
    <property type="entry name" value="Mao_N_sf"/>
</dbReference>
<accession>A0A927C6T6</accession>
<dbReference type="SMART" id="SM00646">
    <property type="entry name" value="Ami_3"/>
    <property type="match status" value="1"/>
</dbReference>
<dbReference type="CDD" id="cd02696">
    <property type="entry name" value="MurNAc-LAA"/>
    <property type="match status" value="1"/>
</dbReference>
<dbReference type="InterPro" id="IPR050695">
    <property type="entry name" value="N-acetylmuramoyl_amidase_3"/>
</dbReference>
<gene>
    <name evidence="5" type="ORF">IDH45_04275</name>
</gene>
<evidence type="ECO:0000256" key="3">
    <source>
        <dbReference type="SAM" id="SignalP"/>
    </source>
</evidence>
<dbReference type="Pfam" id="PF01520">
    <property type="entry name" value="Amidase_3"/>
    <property type="match status" value="1"/>
</dbReference>
<feature type="compositionally biased region" description="Low complexity" evidence="2">
    <location>
        <begin position="571"/>
        <end position="581"/>
    </location>
</feature>
<comment type="caution">
    <text evidence="5">The sequence shown here is derived from an EMBL/GenBank/DDBJ whole genome shotgun (WGS) entry which is preliminary data.</text>
</comment>
<name>A0A927C6T6_9BACL</name>